<comment type="caution">
    <text evidence="1">The sequence shown here is derived from an EMBL/GenBank/DDBJ whole genome shotgun (WGS) entry which is preliminary data.</text>
</comment>
<dbReference type="EMBL" id="RQFF01000037">
    <property type="protein sequence ID" value="TGK67094.1"/>
    <property type="molecule type" value="Genomic_DNA"/>
</dbReference>
<evidence type="ECO:0000313" key="1">
    <source>
        <dbReference type="EMBL" id="TGK67094.1"/>
    </source>
</evidence>
<dbReference type="Proteomes" id="UP000297239">
    <property type="component" value="Unassembled WGS sequence"/>
</dbReference>
<reference evidence="1" key="1">
    <citation type="journal article" date="2019" name="PLoS Negl. Trop. Dis.">
        <title>Revisiting the worldwide diversity of Leptospira species in the environment.</title>
        <authorList>
            <person name="Vincent A.T."/>
            <person name="Schiettekatte O."/>
            <person name="Bourhy P."/>
            <person name="Veyrier F.J."/>
            <person name="Picardeau M."/>
        </authorList>
    </citation>
    <scope>NUCLEOTIDE SEQUENCE [LARGE SCALE GENOMIC DNA]</scope>
    <source>
        <strain evidence="1">201800293</strain>
    </source>
</reference>
<dbReference type="RefSeq" id="WP_135636383.1">
    <property type="nucleotide sequence ID" value="NZ_RQFE01000031.1"/>
</dbReference>
<keyword evidence="2" id="KW-1185">Reference proteome</keyword>
<sequence length="320" mass="36117">MAFIMKQRLEVGLITLHKILEAELTEGRKEPCAELRIKLPKGKGYNSQLIKKGQEVKWYAWYDGKLPTKGEILEFEGEVVDVSPKQPLEIVCRDGMFAMQQKKLSKNFYNVSIENYLQQIAPAGVAIKVDPGIAGLKVTMDTNGRSGAWAAMQLRKRGIDVFFRGGILYAQDPTKVISPSIPKRFRLTHNIIKDEVSTREGKDITIVVRSYQPETGRTLEGRFGKGDSHFVDVDRLSQKEALELAKSIYKEIAGKGLVGKFEAFGAPSVKHSEIIRFEDPDDSKRTKNVFVEKVVKTWLARDSKYRQNIHLSVVDFKGAE</sequence>
<proteinExistence type="predicted"/>
<name>A0A6N4PTD3_9LEPT</name>
<gene>
    <name evidence="1" type="ORF">EHQ18_18520</name>
</gene>
<dbReference type="OrthoDB" id="320628at2"/>
<accession>A0A6N4PTD3</accession>
<dbReference type="AlphaFoldDB" id="A0A6N4PTD3"/>
<organism evidence="1 2">
    <name type="scientific">Leptospira kanakyensis</name>
    <dbReference type="NCBI Taxonomy" id="2484968"/>
    <lineage>
        <taxon>Bacteria</taxon>
        <taxon>Pseudomonadati</taxon>
        <taxon>Spirochaetota</taxon>
        <taxon>Spirochaetia</taxon>
        <taxon>Leptospirales</taxon>
        <taxon>Leptospiraceae</taxon>
        <taxon>Leptospira</taxon>
    </lineage>
</organism>
<protein>
    <submittedName>
        <fullName evidence="1">Late control protein</fullName>
    </submittedName>
</protein>
<evidence type="ECO:0000313" key="2">
    <source>
        <dbReference type="Proteomes" id="UP000297239"/>
    </source>
</evidence>